<keyword evidence="2" id="KW-1185">Reference proteome</keyword>
<dbReference type="Gene3D" id="1.10.3210.10">
    <property type="entry name" value="Hypothetical protein af1432"/>
    <property type="match status" value="1"/>
</dbReference>
<dbReference type="GO" id="GO:0016787">
    <property type="term" value="F:hydrolase activity"/>
    <property type="evidence" value="ECO:0007669"/>
    <property type="project" value="UniProtKB-KW"/>
</dbReference>
<reference evidence="1 2" key="1">
    <citation type="submission" date="2023-07" db="EMBL/GenBank/DDBJ databases">
        <title>Genomic Encyclopedia of Type Strains, Phase IV (KMG-IV): sequencing the most valuable type-strain genomes for metagenomic binning, comparative biology and taxonomic classification.</title>
        <authorList>
            <person name="Goeker M."/>
        </authorList>
    </citation>
    <scope>NUCLEOTIDE SEQUENCE [LARGE SCALE GENOMIC DNA]</scope>
    <source>
        <strain evidence="1 2">DSM 27848</strain>
    </source>
</reference>
<gene>
    <name evidence="1" type="ORF">J2S14_001371</name>
</gene>
<proteinExistence type="predicted"/>
<dbReference type="EMBL" id="JAUSUO010000002">
    <property type="protein sequence ID" value="MDQ0342559.1"/>
    <property type="molecule type" value="Genomic_DNA"/>
</dbReference>
<name>A0ABU0D2D4_9BACI</name>
<evidence type="ECO:0000313" key="2">
    <source>
        <dbReference type="Proteomes" id="UP001232343"/>
    </source>
</evidence>
<dbReference type="SUPFAM" id="SSF109604">
    <property type="entry name" value="HD-domain/PDEase-like"/>
    <property type="match status" value="1"/>
</dbReference>
<protein>
    <submittedName>
        <fullName evidence="1">(P)ppGpp synthase/HD superfamily hydrolase</fullName>
    </submittedName>
</protein>
<sequence>MNMIDKTIQFVAIKHEGQYRKGTGIPYITHPFGVGMILQQAGYRE</sequence>
<evidence type="ECO:0000313" key="1">
    <source>
        <dbReference type="EMBL" id="MDQ0342559.1"/>
    </source>
</evidence>
<dbReference type="Proteomes" id="UP001232343">
    <property type="component" value="Unassembled WGS sequence"/>
</dbReference>
<accession>A0ABU0D2D4</accession>
<keyword evidence="1" id="KW-0378">Hydrolase</keyword>
<dbReference type="RefSeq" id="WP_244680889.1">
    <property type="nucleotide sequence ID" value="NZ_JALIRM010000002.1"/>
</dbReference>
<comment type="caution">
    <text evidence="1">The sequence shown here is derived from an EMBL/GenBank/DDBJ whole genome shotgun (WGS) entry which is preliminary data.</text>
</comment>
<organism evidence="1 2">
    <name type="scientific">Lederbergia wuyishanensis</name>
    <dbReference type="NCBI Taxonomy" id="1347903"/>
    <lineage>
        <taxon>Bacteria</taxon>
        <taxon>Bacillati</taxon>
        <taxon>Bacillota</taxon>
        <taxon>Bacilli</taxon>
        <taxon>Bacillales</taxon>
        <taxon>Bacillaceae</taxon>
        <taxon>Lederbergia</taxon>
    </lineage>
</organism>